<dbReference type="Pfam" id="PF14539">
    <property type="entry name" value="DUF4442"/>
    <property type="match status" value="1"/>
</dbReference>
<dbReference type="Gene3D" id="3.10.129.10">
    <property type="entry name" value="Hotdog Thioesterase"/>
    <property type="match status" value="1"/>
</dbReference>
<sequence length="162" mass="17725">MANRLAKAVAWLAPLPASLRRRATTLLFNSQVRFAGTAGLRFEALTVEQAVVVVANRRRVQNHIGGVHAAAMALLAETATGAVFGMNVPDDKLPLLKSMHVDYQRRTQGGLRAVAMLDAAQRARLVDEERGHLVVPVRIVDDSGEPPIEATMTWAWVPKKRD</sequence>
<keyword evidence="2" id="KW-1185">Reference proteome</keyword>
<protein>
    <submittedName>
        <fullName evidence="1">DUF4442 domain-containing protein</fullName>
    </submittedName>
</protein>
<dbReference type="Proteomes" id="UP000653472">
    <property type="component" value="Unassembled WGS sequence"/>
</dbReference>
<dbReference type="SUPFAM" id="SSF54637">
    <property type="entry name" value="Thioesterase/thiol ester dehydrase-isomerase"/>
    <property type="match status" value="1"/>
</dbReference>
<dbReference type="CDD" id="cd03443">
    <property type="entry name" value="PaaI_thioesterase"/>
    <property type="match status" value="1"/>
</dbReference>
<gene>
    <name evidence="1" type="ORF">G7Y82_02895</name>
</gene>
<dbReference type="InterPro" id="IPR027961">
    <property type="entry name" value="DUF4442"/>
</dbReference>
<dbReference type="EMBL" id="JAAVXB010000001">
    <property type="protein sequence ID" value="NKF21250.1"/>
    <property type="molecule type" value="Genomic_DNA"/>
</dbReference>
<dbReference type="AlphaFoldDB" id="A0A969W813"/>
<dbReference type="InterPro" id="IPR029069">
    <property type="entry name" value="HotDog_dom_sf"/>
</dbReference>
<name>A0A969W813_9GAMM</name>
<comment type="caution">
    <text evidence="1">The sequence shown here is derived from an EMBL/GenBank/DDBJ whole genome shotgun (WGS) entry which is preliminary data.</text>
</comment>
<reference evidence="1" key="1">
    <citation type="submission" date="2020-03" db="EMBL/GenBank/DDBJ databases">
        <title>Solimonas marina sp. nov., isolated from deep seawater of the Pacific Ocean.</title>
        <authorList>
            <person name="Liu X."/>
            <person name="Lai Q."/>
            <person name="Sun F."/>
            <person name="Gai Y."/>
            <person name="Li G."/>
            <person name="Shao Z."/>
        </authorList>
    </citation>
    <scope>NUCLEOTIDE SEQUENCE</scope>
    <source>
        <strain evidence="1">C16B3</strain>
    </source>
</reference>
<evidence type="ECO:0000313" key="2">
    <source>
        <dbReference type="Proteomes" id="UP000653472"/>
    </source>
</evidence>
<organism evidence="1 2">
    <name type="scientific">Solimonas marina</name>
    <dbReference type="NCBI Taxonomy" id="2714601"/>
    <lineage>
        <taxon>Bacteria</taxon>
        <taxon>Pseudomonadati</taxon>
        <taxon>Pseudomonadota</taxon>
        <taxon>Gammaproteobacteria</taxon>
        <taxon>Nevskiales</taxon>
        <taxon>Nevskiaceae</taxon>
        <taxon>Solimonas</taxon>
    </lineage>
</organism>
<accession>A0A969W813</accession>
<dbReference type="RefSeq" id="WP_168146481.1">
    <property type="nucleotide sequence ID" value="NZ_JAAVXB010000001.1"/>
</dbReference>
<proteinExistence type="predicted"/>
<evidence type="ECO:0000313" key="1">
    <source>
        <dbReference type="EMBL" id="NKF21250.1"/>
    </source>
</evidence>